<dbReference type="Proteomes" id="UP000248349">
    <property type="component" value="Unassembled WGS sequence"/>
</dbReference>
<gene>
    <name evidence="1" type="ORF">BP01DRAFT_420707</name>
</gene>
<dbReference type="GeneID" id="37080704"/>
<protein>
    <submittedName>
        <fullName evidence="1">Uncharacterized protein</fullName>
    </submittedName>
</protein>
<evidence type="ECO:0000313" key="2">
    <source>
        <dbReference type="Proteomes" id="UP000248349"/>
    </source>
</evidence>
<dbReference type="EMBL" id="KZ821220">
    <property type="protein sequence ID" value="PYH48990.1"/>
    <property type="molecule type" value="Genomic_DNA"/>
</dbReference>
<dbReference type="RefSeq" id="XP_025434972.1">
    <property type="nucleotide sequence ID" value="XM_025579475.1"/>
</dbReference>
<proteinExistence type="predicted"/>
<dbReference type="OrthoDB" id="4484384at2759"/>
<reference evidence="1 2" key="1">
    <citation type="submission" date="2016-12" db="EMBL/GenBank/DDBJ databases">
        <title>The genomes of Aspergillus section Nigri reveals drivers in fungal speciation.</title>
        <authorList>
            <consortium name="DOE Joint Genome Institute"/>
            <person name="Vesth T.C."/>
            <person name="Nybo J."/>
            <person name="Theobald S."/>
            <person name="Brandl J."/>
            <person name="Frisvad J.C."/>
            <person name="Nielsen K.F."/>
            <person name="Lyhne E.K."/>
            <person name="Kogle M.E."/>
            <person name="Kuo A."/>
            <person name="Riley R."/>
            <person name="Clum A."/>
            <person name="Nolan M."/>
            <person name="Lipzen A."/>
            <person name="Salamov A."/>
            <person name="Henrissat B."/>
            <person name="Wiebenga A."/>
            <person name="De Vries R.P."/>
            <person name="Grigoriev I.V."/>
            <person name="Mortensen U.H."/>
            <person name="Andersen M.R."/>
            <person name="Baker S.E."/>
        </authorList>
    </citation>
    <scope>NUCLEOTIDE SEQUENCE [LARGE SCALE GENOMIC DNA]</scope>
    <source>
        <strain evidence="1 2">JOP 1030-1</strain>
    </source>
</reference>
<evidence type="ECO:0000313" key="1">
    <source>
        <dbReference type="EMBL" id="PYH48990.1"/>
    </source>
</evidence>
<sequence length="187" mass="20388">MSAYTLWLVCTVARDTYYYQILVVHTTLIATIMKPLTTLITFSSLFGLLAAAAPTDLAHLIDAATHSPLLDLPQNFPAMCAGTGAGYCNLGIASYIPSSGTKIREVFVYDRYCRGLGARPFDSDTGKWTIYSLLPWTVELTVTGGGRIPDGSFMYAGRKTDLGKKMYCRECSGLSGWECCQVAFDCS</sequence>
<dbReference type="AlphaFoldDB" id="A0A318ZXU4"/>
<keyword evidence="2" id="KW-1185">Reference proteome</keyword>
<organism evidence="1 2">
    <name type="scientific">Aspergillus saccharolyticus JOP 1030-1</name>
    <dbReference type="NCBI Taxonomy" id="1450539"/>
    <lineage>
        <taxon>Eukaryota</taxon>
        <taxon>Fungi</taxon>
        <taxon>Dikarya</taxon>
        <taxon>Ascomycota</taxon>
        <taxon>Pezizomycotina</taxon>
        <taxon>Eurotiomycetes</taxon>
        <taxon>Eurotiomycetidae</taxon>
        <taxon>Eurotiales</taxon>
        <taxon>Aspergillaceae</taxon>
        <taxon>Aspergillus</taxon>
        <taxon>Aspergillus subgen. Circumdati</taxon>
    </lineage>
</organism>
<accession>A0A318ZXU4</accession>
<name>A0A318ZXU4_9EURO</name>